<evidence type="ECO:0008006" key="4">
    <source>
        <dbReference type="Google" id="ProtNLM"/>
    </source>
</evidence>
<dbReference type="InterPro" id="IPR018445">
    <property type="entry name" value="Put_Phosphate_transp_reg"/>
</dbReference>
<accession>A0A1M4UQ10</accession>
<dbReference type="PANTHER" id="PTHR37298">
    <property type="entry name" value="UPF0111 PROTEIN YKAA"/>
    <property type="match status" value="1"/>
</dbReference>
<dbReference type="PANTHER" id="PTHR37298:SF1">
    <property type="entry name" value="UPF0111 PROTEIN YKAA"/>
    <property type="match status" value="1"/>
</dbReference>
<dbReference type="EMBL" id="FQTU01000004">
    <property type="protein sequence ID" value="SHE58683.1"/>
    <property type="molecule type" value="Genomic_DNA"/>
</dbReference>
<dbReference type="Pfam" id="PF01865">
    <property type="entry name" value="PhoU_div"/>
    <property type="match status" value="1"/>
</dbReference>
<dbReference type="InterPro" id="IPR052912">
    <property type="entry name" value="UPF0111_domain"/>
</dbReference>
<reference evidence="2 3" key="1">
    <citation type="submission" date="2016-11" db="EMBL/GenBank/DDBJ databases">
        <authorList>
            <person name="Jaros S."/>
            <person name="Januszkiewicz K."/>
            <person name="Wedrychowicz H."/>
        </authorList>
    </citation>
    <scope>NUCLEOTIDE SEQUENCE [LARGE SCALE GENOMIC DNA]</scope>
    <source>
        <strain evidence="2 3">DSM 14828</strain>
    </source>
</reference>
<evidence type="ECO:0000313" key="3">
    <source>
        <dbReference type="Proteomes" id="UP000184251"/>
    </source>
</evidence>
<gene>
    <name evidence="2" type="ORF">SAMN02746064_00785</name>
</gene>
<name>A0A1M4UQ10_9FIRM</name>
<dbReference type="AlphaFoldDB" id="A0A1M4UQ10"/>
<organism evidence="2 3">
    <name type="scientific">Alkalibacter saccharofermentans DSM 14828</name>
    <dbReference type="NCBI Taxonomy" id="1120975"/>
    <lineage>
        <taxon>Bacteria</taxon>
        <taxon>Bacillati</taxon>
        <taxon>Bacillota</taxon>
        <taxon>Clostridia</taxon>
        <taxon>Eubacteriales</taxon>
        <taxon>Eubacteriaceae</taxon>
        <taxon>Alkalibacter</taxon>
    </lineage>
</organism>
<dbReference type="OrthoDB" id="9797568at2"/>
<dbReference type="Gene3D" id="1.20.58.220">
    <property type="entry name" value="Phosphate transport system protein phou homolog 2, domain 2"/>
    <property type="match status" value="1"/>
</dbReference>
<dbReference type="RefSeq" id="WP_073269785.1">
    <property type="nucleotide sequence ID" value="NZ_FQTU01000004.1"/>
</dbReference>
<evidence type="ECO:0000256" key="1">
    <source>
        <dbReference type="ARBA" id="ARBA00008591"/>
    </source>
</evidence>
<dbReference type="STRING" id="1120975.SAMN02746064_00785"/>
<dbReference type="InterPro" id="IPR038078">
    <property type="entry name" value="PhoU-like_sf"/>
</dbReference>
<evidence type="ECO:0000313" key="2">
    <source>
        <dbReference type="EMBL" id="SHE58683.1"/>
    </source>
</evidence>
<protein>
    <recommendedName>
        <fullName evidence="4">Phosphate transport regulator (Distant homolog of PhoU)</fullName>
    </recommendedName>
</protein>
<comment type="similarity">
    <text evidence="1">Belongs to the UPF0111 family.</text>
</comment>
<proteinExistence type="inferred from homology"/>
<keyword evidence="3" id="KW-1185">Reference proteome</keyword>
<dbReference type="Proteomes" id="UP000184251">
    <property type="component" value="Unassembled WGS sequence"/>
</dbReference>
<sequence>MTIFKKKDRYDYIRAFDDMSKYSIDAAGFLHRILKNFDKESLEEQVVKMHEIEKAADMKKKEMLENLISEFLPPIDKSDIIDLSHKIDDVTDEIEEVLVAIYTFNICEIRQEALKFSEMILEACENMNLCLVELQNYKKSKTIFDYISKVNSVKSKAEVIYKTSISNLYKMEQDQFPIYEYTEVYKKMRRCYLYCKMVTNTVEQIVVKYL</sequence>